<accession>A0A833T8G5</accession>
<evidence type="ECO:0000313" key="2">
    <source>
        <dbReference type="EMBL" id="KAF4137220.1"/>
    </source>
</evidence>
<dbReference type="EMBL" id="WSZM01000302">
    <property type="protein sequence ID" value="KAF4035681.1"/>
    <property type="molecule type" value="Genomic_DNA"/>
</dbReference>
<organism evidence="1 3">
    <name type="scientific">Phytophthora infestans</name>
    <name type="common">Potato late blight agent</name>
    <name type="synonym">Botrytis infestans</name>
    <dbReference type="NCBI Taxonomy" id="4787"/>
    <lineage>
        <taxon>Eukaryota</taxon>
        <taxon>Sar</taxon>
        <taxon>Stramenopiles</taxon>
        <taxon>Oomycota</taxon>
        <taxon>Peronosporomycetes</taxon>
        <taxon>Peronosporales</taxon>
        <taxon>Peronosporaceae</taxon>
        <taxon>Phytophthora</taxon>
    </lineage>
</organism>
<protein>
    <submittedName>
        <fullName evidence="1">Uncharacterized protein</fullName>
    </submittedName>
</protein>
<reference evidence="1" key="1">
    <citation type="submission" date="2020-04" db="EMBL/GenBank/DDBJ databases">
        <title>Hybrid Assembly of Korean Phytophthora infestans isolates.</title>
        <authorList>
            <person name="Prokchorchik M."/>
            <person name="Lee Y."/>
            <person name="Seo J."/>
            <person name="Cho J.-H."/>
            <person name="Park Y.-E."/>
            <person name="Jang D.-C."/>
            <person name="Im J.-S."/>
            <person name="Choi J.-G."/>
            <person name="Park H.-J."/>
            <person name="Lee G.-B."/>
            <person name="Lee Y.-G."/>
            <person name="Hong S.-Y."/>
            <person name="Cho K."/>
            <person name="Sohn K.H."/>
        </authorList>
    </citation>
    <scope>NUCLEOTIDE SEQUENCE</scope>
    <source>
        <strain evidence="1">KR_1_A1</strain>
        <strain evidence="2">KR_2_A2</strain>
    </source>
</reference>
<name>A0A833T8G5_PHYIN</name>
<evidence type="ECO:0000313" key="3">
    <source>
        <dbReference type="Proteomes" id="UP000602510"/>
    </source>
</evidence>
<comment type="caution">
    <text evidence="1">The sequence shown here is derived from an EMBL/GenBank/DDBJ whole genome shotgun (WGS) entry which is preliminary data.</text>
</comment>
<dbReference type="AlphaFoldDB" id="A0A833T8G5"/>
<keyword evidence="3" id="KW-1185">Reference proteome</keyword>
<dbReference type="Proteomes" id="UP000704712">
    <property type="component" value="Unassembled WGS sequence"/>
</dbReference>
<sequence>MPERCEMLTRDKKEGVAPIVVEAGPLGNGPRDDHVLQVAVKTEKAVGSLEGAEETNRRFWGLKAFLTTSWFSCSIHTT</sequence>
<gene>
    <name evidence="1" type="ORF">GN244_ATG12350</name>
    <name evidence="2" type="ORF">GN958_ATG13583</name>
</gene>
<dbReference type="Proteomes" id="UP000602510">
    <property type="component" value="Unassembled WGS sequence"/>
</dbReference>
<dbReference type="EMBL" id="JAACNO010001851">
    <property type="protein sequence ID" value="KAF4137220.1"/>
    <property type="molecule type" value="Genomic_DNA"/>
</dbReference>
<evidence type="ECO:0000313" key="1">
    <source>
        <dbReference type="EMBL" id="KAF4035681.1"/>
    </source>
</evidence>
<proteinExistence type="predicted"/>